<feature type="chain" id="PRO_5044821679" description="Ig-like domain-containing protein" evidence="3">
    <location>
        <begin position="25"/>
        <end position="239"/>
    </location>
</feature>
<dbReference type="Pfam" id="PF07654">
    <property type="entry name" value="C1-set"/>
    <property type="match status" value="1"/>
</dbReference>
<dbReference type="SMART" id="SM00407">
    <property type="entry name" value="IGc1"/>
    <property type="match status" value="1"/>
</dbReference>
<reference evidence="5 6" key="1">
    <citation type="submission" date="2024-06" db="EMBL/GenBank/DDBJ databases">
        <authorList>
            <person name="Pan Q."/>
            <person name="Wen M."/>
            <person name="Jouanno E."/>
            <person name="Zahm M."/>
            <person name="Klopp C."/>
            <person name="Cabau C."/>
            <person name="Louis A."/>
            <person name="Berthelot C."/>
            <person name="Parey E."/>
            <person name="Roest Crollius H."/>
            <person name="Montfort J."/>
            <person name="Robinson-Rechavi M."/>
            <person name="Bouchez O."/>
            <person name="Lampietro C."/>
            <person name="Lopez Roques C."/>
            <person name="Donnadieu C."/>
            <person name="Postlethwait J."/>
            <person name="Bobe J."/>
            <person name="Verreycken H."/>
            <person name="Guiguen Y."/>
        </authorList>
    </citation>
    <scope>NUCLEOTIDE SEQUENCE [LARGE SCALE GENOMIC DNA]</scope>
    <source>
        <strain evidence="5">Up_M1</strain>
        <tissue evidence="5">Testis</tissue>
    </source>
</reference>
<dbReference type="InterPro" id="IPR013783">
    <property type="entry name" value="Ig-like_fold"/>
</dbReference>
<dbReference type="EMBL" id="JAGEUA010000004">
    <property type="protein sequence ID" value="KAL0985409.1"/>
    <property type="molecule type" value="Genomic_DNA"/>
</dbReference>
<organism evidence="5 6">
    <name type="scientific">Umbra pygmaea</name>
    <name type="common">Eastern mudminnow</name>
    <dbReference type="NCBI Taxonomy" id="75934"/>
    <lineage>
        <taxon>Eukaryota</taxon>
        <taxon>Metazoa</taxon>
        <taxon>Chordata</taxon>
        <taxon>Craniata</taxon>
        <taxon>Vertebrata</taxon>
        <taxon>Euteleostomi</taxon>
        <taxon>Actinopterygii</taxon>
        <taxon>Neopterygii</taxon>
        <taxon>Teleostei</taxon>
        <taxon>Protacanthopterygii</taxon>
        <taxon>Esociformes</taxon>
        <taxon>Umbridae</taxon>
        <taxon>Umbra</taxon>
    </lineage>
</organism>
<keyword evidence="6" id="KW-1185">Reference proteome</keyword>
<dbReference type="PANTHER" id="PTHR19944">
    <property type="entry name" value="MHC CLASS II-RELATED"/>
    <property type="match status" value="1"/>
</dbReference>
<gene>
    <name evidence="5" type="ORF">UPYG_G00156510</name>
</gene>
<feature type="signal peptide" evidence="3">
    <location>
        <begin position="1"/>
        <end position="24"/>
    </location>
</feature>
<dbReference type="InterPro" id="IPR003006">
    <property type="entry name" value="Ig/MHC_CS"/>
</dbReference>
<evidence type="ECO:0000256" key="1">
    <source>
        <dbReference type="ARBA" id="ARBA00023319"/>
    </source>
</evidence>
<dbReference type="CDD" id="cd05767">
    <property type="entry name" value="IgC1_MHC_II_alpha"/>
    <property type="match status" value="1"/>
</dbReference>
<dbReference type="InterPro" id="IPR007110">
    <property type="entry name" value="Ig-like_dom"/>
</dbReference>
<evidence type="ECO:0000313" key="5">
    <source>
        <dbReference type="EMBL" id="KAL0985409.1"/>
    </source>
</evidence>
<keyword evidence="3" id="KW-0732">Signal</keyword>
<dbReference type="PROSITE" id="PS50835">
    <property type="entry name" value="IG_LIKE"/>
    <property type="match status" value="1"/>
</dbReference>
<dbReference type="PANTHER" id="PTHR19944:SF86">
    <property type="entry name" value="HLA CLASS II HISTOCOMPATIBILITY ANTIGEN, DR ALPHA CHAIN"/>
    <property type="match status" value="1"/>
</dbReference>
<keyword evidence="2" id="KW-0812">Transmembrane</keyword>
<keyword evidence="2" id="KW-0472">Membrane</keyword>
<dbReference type="Proteomes" id="UP001557470">
    <property type="component" value="Unassembled WGS sequence"/>
</dbReference>
<dbReference type="AlphaFoldDB" id="A0ABD0XN50"/>
<keyword evidence="2" id="KW-1133">Transmembrane helix</keyword>
<dbReference type="PROSITE" id="PS00290">
    <property type="entry name" value="IG_MHC"/>
    <property type="match status" value="1"/>
</dbReference>
<keyword evidence="1" id="KW-0393">Immunoglobulin domain</keyword>
<evidence type="ECO:0000256" key="2">
    <source>
        <dbReference type="SAM" id="Phobius"/>
    </source>
</evidence>
<dbReference type="SUPFAM" id="SSF48726">
    <property type="entry name" value="Immunoglobulin"/>
    <property type="match status" value="1"/>
</dbReference>
<dbReference type="Gene3D" id="2.60.40.10">
    <property type="entry name" value="Immunoglobulins"/>
    <property type="match status" value="1"/>
</dbReference>
<name>A0ABD0XN50_UMBPY</name>
<proteinExistence type="predicted"/>
<feature type="transmembrane region" description="Helical" evidence="2">
    <location>
        <begin position="210"/>
        <end position="235"/>
    </location>
</feature>
<evidence type="ECO:0000256" key="3">
    <source>
        <dbReference type="SAM" id="SignalP"/>
    </source>
</evidence>
<dbReference type="InterPro" id="IPR036179">
    <property type="entry name" value="Ig-like_dom_sf"/>
</dbReference>
<dbReference type="InterPro" id="IPR003597">
    <property type="entry name" value="Ig_C1-set"/>
</dbReference>
<feature type="domain" description="Ig-like" evidence="4">
    <location>
        <begin position="104"/>
        <end position="198"/>
    </location>
</feature>
<protein>
    <recommendedName>
        <fullName evidence="4">Ig-like domain-containing protein</fullName>
    </recommendedName>
</protein>
<dbReference type="InterPro" id="IPR050160">
    <property type="entry name" value="MHC/Immunoglobulin"/>
</dbReference>
<comment type="caution">
    <text evidence="5">The sequence shown here is derived from an EMBL/GenBank/DDBJ whole genome shotgun (WGS) entry which is preliminary data.</text>
</comment>
<evidence type="ECO:0000313" key="6">
    <source>
        <dbReference type="Proteomes" id="UP001557470"/>
    </source>
</evidence>
<accession>A0ABD0XN50</accession>
<sequence>MRKSLKMKILVIVIILSGIMSTLAQDHDVSAVLECFGSDPPVILVTLDGNGAAYADKDNAQLTAPFLPKQMDTWLSRYRNFATEFKQWCEVIIKWGQQAVPSIPQVKDAPESSIYTRNDVQLGINNTLICFSNHFFPPSIKVRWTKNGMDVTEGVYVSHYYPNKDGTFYLFSTIHFTPQQGDIYACTVEHTALEEPNTRLWEAKGRKSSVGPNIICGVGLTLGVLGIATGTALLAKRNH</sequence>
<evidence type="ECO:0000259" key="4">
    <source>
        <dbReference type="PROSITE" id="PS50835"/>
    </source>
</evidence>